<dbReference type="Gene3D" id="1.10.10.10">
    <property type="entry name" value="Winged helix-like DNA-binding domain superfamily/Winged helix DNA-binding domain"/>
    <property type="match status" value="1"/>
</dbReference>
<dbReference type="InterPro" id="IPR005119">
    <property type="entry name" value="LysR_subst-bd"/>
</dbReference>
<sequence>MDGLRFFRTFLAVARHGSFSEAAARVGLTQSAVSFQMRALENELGRKLFDRSGRLARLNAEGRELVPEVEQLLDTYDRIRQPRQRPGELAGSVAIGALVSCMHTLLRVTSQLKRDHPALDIRVQHGQAHVLAARVLAGDIDAAFVVQGQSLAPALRWTPMYSETMVVLTYAGAPGESAAEVLAANPYLRFDPAQRTGALAEKVLRELGLSIEPFLELNAISELTSLIEQGVGATLVPQLRDGGWADNPRLRVLPLPAHIEAPVRHVGMIERLDHARQPITTALRERCAQAWA</sequence>
<keyword evidence="2" id="KW-0805">Transcription regulation</keyword>
<dbReference type="PRINTS" id="PR00039">
    <property type="entry name" value="HTHLYSR"/>
</dbReference>
<dbReference type="SUPFAM" id="SSF46785">
    <property type="entry name" value="Winged helix' DNA-binding domain"/>
    <property type="match status" value="1"/>
</dbReference>
<keyword evidence="4" id="KW-0804">Transcription</keyword>
<evidence type="ECO:0000256" key="3">
    <source>
        <dbReference type="ARBA" id="ARBA00023125"/>
    </source>
</evidence>
<keyword evidence="3" id="KW-0238">DNA-binding</keyword>
<dbReference type="InterPro" id="IPR036390">
    <property type="entry name" value="WH_DNA-bd_sf"/>
</dbReference>
<dbReference type="FunFam" id="1.10.10.10:FF:000001">
    <property type="entry name" value="LysR family transcriptional regulator"/>
    <property type="match status" value="1"/>
</dbReference>
<dbReference type="GO" id="GO:0003700">
    <property type="term" value="F:DNA-binding transcription factor activity"/>
    <property type="evidence" value="ECO:0007669"/>
    <property type="project" value="InterPro"/>
</dbReference>
<dbReference type="InterPro" id="IPR036388">
    <property type="entry name" value="WH-like_DNA-bd_sf"/>
</dbReference>
<dbReference type="PANTHER" id="PTHR30346:SF0">
    <property type="entry name" value="HCA OPERON TRANSCRIPTIONAL ACTIVATOR HCAR"/>
    <property type="match status" value="1"/>
</dbReference>
<evidence type="ECO:0000313" key="7">
    <source>
        <dbReference type="Proteomes" id="UP000461670"/>
    </source>
</evidence>
<dbReference type="SUPFAM" id="SSF53850">
    <property type="entry name" value="Periplasmic binding protein-like II"/>
    <property type="match status" value="1"/>
</dbReference>
<evidence type="ECO:0000313" key="6">
    <source>
        <dbReference type="EMBL" id="KAF1021059.1"/>
    </source>
</evidence>
<dbReference type="GO" id="GO:0003677">
    <property type="term" value="F:DNA binding"/>
    <property type="evidence" value="ECO:0007669"/>
    <property type="project" value="UniProtKB-KW"/>
</dbReference>
<evidence type="ECO:0000256" key="2">
    <source>
        <dbReference type="ARBA" id="ARBA00023015"/>
    </source>
</evidence>
<evidence type="ECO:0000256" key="1">
    <source>
        <dbReference type="ARBA" id="ARBA00009437"/>
    </source>
</evidence>
<accession>A0A7V8JQ18</accession>
<proteinExistence type="inferred from homology"/>
<dbReference type="PANTHER" id="PTHR30346">
    <property type="entry name" value="TRANSCRIPTIONAL DUAL REGULATOR HCAR-RELATED"/>
    <property type="match status" value="1"/>
</dbReference>
<comment type="similarity">
    <text evidence="1">Belongs to the LysR transcriptional regulatory family.</text>
</comment>
<dbReference type="EMBL" id="WNDQ01000026">
    <property type="protein sequence ID" value="KAF1021059.1"/>
    <property type="molecule type" value="Genomic_DNA"/>
</dbReference>
<dbReference type="Proteomes" id="UP000461670">
    <property type="component" value="Unassembled WGS sequence"/>
</dbReference>
<evidence type="ECO:0000259" key="5">
    <source>
        <dbReference type="PROSITE" id="PS50931"/>
    </source>
</evidence>
<dbReference type="Pfam" id="PF03466">
    <property type="entry name" value="LysR_substrate"/>
    <property type="match status" value="1"/>
</dbReference>
<reference evidence="7" key="1">
    <citation type="journal article" date="2020" name="MBio">
        <title>Horizontal gene transfer to a defensive symbiont with a reduced genome amongst a multipartite beetle microbiome.</title>
        <authorList>
            <person name="Waterworth S.C."/>
            <person name="Florez L.V."/>
            <person name="Rees E.R."/>
            <person name="Hertweck C."/>
            <person name="Kaltenpoth M."/>
            <person name="Kwan J.C."/>
        </authorList>
    </citation>
    <scope>NUCLEOTIDE SEQUENCE [LARGE SCALE GENOMIC DNA]</scope>
</reference>
<name>A0A7V8JQ18_9BURK</name>
<dbReference type="Pfam" id="PF00126">
    <property type="entry name" value="HTH_1"/>
    <property type="match status" value="1"/>
</dbReference>
<dbReference type="InterPro" id="IPR000847">
    <property type="entry name" value="LysR_HTH_N"/>
</dbReference>
<dbReference type="PROSITE" id="PS50931">
    <property type="entry name" value="HTH_LYSR"/>
    <property type="match status" value="1"/>
</dbReference>
<gene>
    <name evidence="6" type="primary">yofA_2</name>
    <name evidence="6" type="ORF">GAK30_02083</name>
</gene>
<dbReference type="GO" id="GO:0032993">
    <property type="term" value="C:protein-DNA complex"/>
    <property type="evidence" value="ECO:0007669"/>
    <property type="project" value="TreeGrafter"/>
</dbReference>
<feature type="domain" description="HTH lysR-type" evidence="5">
    <location>
        <begin position="1"/>
        <end position="59"/>
    </location>
</feature>
<dbReference type="Gene3D" id="3.40.190.10">
    <property type="entry name" value="Periplasmic binding protein-like II"/>
    <property type="match status" value="2"/>
</dbReference>
<dbReference type="AlphaFoldDB" id="A0A7V8JQ18"/>
<evidence type="ECO:0000256" key="4">
    <source>
        <dbReference type="ARBA" id="ARBA00023163"/>
    </source>
</evidence>
<organism evidence="6 7">
    <name type="scientific">Paracidovorax wautersii</name>
    <dbReference type="NCBI Taxonomy" id="1177982"/>
    <lineage>
        <taxon>Bacteria</taxon>
        <taxon>Pseudomonadati</taxon>
        <taxon>Pseudomonadota</taxon>
        <taxon>Betaproteobacteria</taxon>
        <taxon>Burkholderiales</taxon>
        <taxon>Comamonadaceae</taxon>
        <taxon>Paracidovorax</taxon>
    </lineage>
</organism>
<protein>
    <submittedName>
        <fullName evidence="6">HTH-type transcriptional regulator YofA</fullName>
    </submittedName>
</protein>
<comment type="caution">
    <text evidence="6">The sequence shown here is derived from an EMBL/GenBank/DDBJ whole genome shotgun (WGS) entry which is preliminary data.</text>
</comment>